<evidence type="ECO:0000256" key="4">
    <source>
        <dbReference type="HAMAP-Rule" id="MF_01914"/>
    </source>
</evidence>
<evidence type="ECO:0000313" key="7">
    <source>
        <dbReference type="Proteomes" id="UP000199648"/>
    </source>
</evidence>
<feature type="signal peptide" evidence="4">
    <location>
        <begin position="1"/>
        <end position="21"/>
    </location>
</feature>
<gene>
    <name evidence="4" type="primary">lptA</name>
    <name evidence="6" type="ORF">SAMN03097708_00457</name>
</gene>
<accession>A0A1G5PMC3</accession>
<dbReference type="EMBL" id="FMWD01000001">
    <property type="protein sequence ID" value="SCZ50612.1"/>
    <property type="molecule type" value="Genomic_DNA"/>
</dbReference>
<dbReference type="NCBIfam" id="TIGR03002">
    <property type="entry name" value="outer_YhbN_LptA"/>
    <property type="match status" value="1"/>
</dbReference>
<evidence type="ECO:0000256" key="1">
    <source>
        <dbReference type="ARBA" id="ARBA00022448"/>
    </source>
</evidence>
<evidence type="ECO:0000256" key="3">
    <source>
        <dbReference type="ARBA" id="ARBA00022764"/>
    </source>
</evidence>
<dbReference type="Gene3D" id="2.60.450.10">
    <property type="entry name" value="Lipopolysaccharide (LPS) transport protein A like domain"/>
    <property type="match status" value="1"/>
</dbReference>
<comment type="subcellular location">
    <subcellularLocation>
        <location evidence="4">Periplasm</location>
    </subcellularLocation>
</comment>
<dbReference type="GO" id="GO:0015920">
    <property type="term" value="P:lipopolysaccharide transport"/>
    <property type="evidence" value="ECO:0007669"/>
    <property type="project" value="UniProtKB-UniRule"/>
</dbReference>
<evidence type="ECO:0000313" key="6">
    <source>
        <dbReference type="EMBL" id="SCZ50612.1"/>
    </source>
</evidence>
<name>A0A1G5PMC3_9GAMM</name>
<dbReference type="GO" id="GO:0043165">
    <property type="term" value="P:Gram-negative-bacterium-type cell outer membrane assembly"/>
    <property type="evidence" value="ECO:0007669"/>
    <property type="project" value="UniProtKB-UniRule"/>
</dbReference>
<keyword evidence="7" id="KW-1185">Reference proteome</keyword>
<dbReference type="PANTHER" id="PTHR36504">
    <property type="entry name" value="LIPOPOLYSACCHARIDE EXPORT SYSTEM PROTEIN LPTA"/>
    <property type="match status" value="1"/>
</dbReference>
<dbReference type="RefSeq" id="WP_092992147.1">
    <property type="nucleotide sequence ID" value="NZ_FMWD01000001.1"/>
</dbReference>
<keyword evidence="1 4" id="KW-0813">Transport</keyword>
<keyword evidence="2 4" id="KW-0732">Signal</keyword>
<dbReference type="InterPro" id="IPR014340">
    <property type="entry name" value="LptA"/>
</dbReference>
<sequence length="168" mass="18589" precursor="true">MGRAANLFWLLVLFAPSLAGALSSDREQPIHIRAASVEINEKTGVSVYTGDVNVTQGSMELTAEELIVHYRNGEVSRMESKGQPATFRQQPDGALHEVRGEALRIEYDADAEKAYLVGQGHLWRGNDEFLGERIVFDTLENTVHATSGDDDRVHAVIQPRKDTENDSP</sequence>
<comment type="subunit">
    <text evidence="4">Component of the lipopolysaccharide transport and assembly complex.</text>
</comment>
<feature type="chain" id="PRO_5011803273" description="Lipopolysaccharide export system protein LptA" evidence="4">
    <location>
        <begin position="22"/>
        <end position="168"/>
    </location>
</feature>
<feature type="domain" description="Organic solvent tolerance-like N-terminal" evidence="5">
    <location>
        <begin position="31"/>
        <end position="140"/>
    </location>
</feature>
<dbReference type="GO" id="GO:0009279">
    <property type="term" value="C:cell outer membrane"/>
    <property type="evidence" value="ECO:0007669"/>
    <property type="project" value="TreeGrafter"/>
</dbReference>
<reference evidence="6 7" key="1">
    <citation type="submission" date="2016-10" db="EMBL/GenBank/DDBJ databases">
        <authorList>
            <person name="de Groot N.N."/>
        </authorList>
    </citation>
    <scope>NUCLEOTIDE SEQUENCE [LARGE SCALE GENOMIC DNA]</scope>
    <source>
        <strain evidence="6 7">HLD2</strain>
    </source>
</reference>
<dbReference type="HAMAP" id="MF_01914">
    <property type="entry name" value="LPS_assembly_LptA"/>
    <property type="match status" value="1"/>
</dbReference>
<dbReference type="AlphaFoldDB" id="A0A1G5PMC3"/>
<proteinExistence type="inferred from homology"/>
<comment type="similarity">
    <text evidence="4">Belongs to the LptA family.</text>
</comment>
<keyword evidence="3 4" id="KW-0574">Periplasm</keyword>
<dbReference type="InterPro" id="IPR005653">
    <property type="entry name" value="OstA-like_N"/>
</dbReference>
<dbReference type="GO" id="GO:0001530">
    <property type="term" value="F:lipopolysaccharide binding"/>
    <property type="evidence" value="ECO:0007669"/>
    <property type="project" value="InterPro"/>
</dbReference>
<evidence type="ECO:0000259" key="5">
    <source>
        <dbReference type="Pfam" id="PF03968"/>
    </source>
</evidence>
<dbReference type="InterPro" id="IPR052037">
    <property type="entry name" value="LPS_export_LptA"/>
</dbReference>
<organism evidence="6 7">
    <name type="scientific">Thiohalomonas denitrificans</name>
    <dbReference type="NCBI Taxonomy" id="415747"/>
    <lineage>
        <taxon>Bacteria</taxon>
        <taxon>Pseudomonadati</taxon>
        <taxon>Pseudomonadota</taxon>
        <taxon>Gammaproteobacteria</taxon>
        <taxon>Thiohalomonadales</taxon>
        <taxon>Thiohalomonadaceae</taxon>
        <taxon>Thiohalomonas</taxon>
    </lineage>
</organism>
<dbReference type="OrthoDB" id="9795964at2"/>
<dbReference type="GO" id="GO:0030288">
    <property type="term" value="C:outer membrane-bounded periplasmic space"/>
    <property type="evidence" value="ECO:0007669"/>
    <property type="project" value="TreeGrafter"/>
</dbReference>
<dbReference type="STRING" id="415747.SAMN03097708_00457"/>
<evidence type="ECO:0000256" key="2">
    <source>
        <dbReference type="ARBA" id="ARBA00022729"/>
    </source>
</evidence>
<dbReference type="GO" id="GO:0017089">
    <property type="term" value="F:glycolipid transfer activity"/>
    <property type="evidence" value="ECO:0007669"/>
    <property type="project" value="TreeGrafter"/>
</dbReference>
<dbReference type="Proteomes" id="UP000199648">
    <property type="component" value="Unassembled WGS sequence"/>
</dbReference>
<protein>
    <recommendedName>
        <fullName evidence="4">Lipopolysaccharide export system protein LptA</fullName>
    </recommendedName>
</protein>
<dbReference type="Pfam" id="PF03968">
    <property type="entry name" value="LptD_N"/>
    <property type="match status" value="1"/>
</dbReference>
<dbReference type="PANTHER" id="PTHR36504:SF1">
    <property type="entry name" value="LIPOPOLYSACCHARIDE EXPORT SYSTEM PROTEIN LPTA"/>
    <property type="match status" value="1"/>
</dbReference>
<comment type="function">
    <text evidence="4">Involved in the assembly of lipopolysaccharide (LPS). Required for the translocation of LPS from the inner membrane to the outer membrane. May form a bridge between the inner membrane and the outer membrane, via interactions with LptC and LptD, thereby facilitating LPS transfer across the periplasm.</text>
</comment>